<evidence type="ECO:0000313" key="1">
    <source>
        <dbReference type="EMBL" id="QDT06994.1"/>
    </source>
</evidence>
<dbReference type="AlphaFoldDB" id="A0A517NIN7"/>
<accession>A0A517NIN7</accession>
<name>A0A517NIN7_9BACT</name>
<proteinExistence type="predicted"/>
<evidence type="ECO:0000313" key="2">
    <source>
        <dbReference type="Proteomes" id="UP000318538"/>
    </source>
</evidence>
<dbReference type="Proteomes" id="UP000318538">
    <property type="component" value="Chromosome"/>
</dbReference>
<dbReference type="RefSeq" id="WP_145174413.1">
    <property type="nucleotide sequence ID" value="NZ_CP036525.1"/>
</dbReference>
<protein>
    <submittedName>
        <fullName evidence="1">Uncharacterized protein</fullName>
    </submittedName>
</protein>
<sequence precursor="true">MNNEKLDGNDDQYLRDALRTVREMEIPSKLKANVLAAALDGLASSELIRPIDSADTRSQRFRLPAAIAASLLVGIGLGWTLRGGTSQSVGEVQVRSKSLPSMPASVWPANATSNVDYQDNRSGKFAFTEETYLCGIGRIQSSSKYQTWEETQ</sequence>
<reference evidence="1 2" key="1">
    <citation type="submission" date="2019-02" db="EMBL/GenBank/DDBJ databases">
        <title>Deep-cultivation of Planctomycetes and their phenomic and genomic characterization uncovers novel biology.</title>
        <authorList>
            <person name="Wiegand S."/>
            <person name="Jogler M."/>
            <person name="Boedeker C."/>
            <person name="Pinto D."/>
            <person name="Vollmers J."/>
            <person name="Rivas-Marin E."/>
            <person name="Kohn T."/>
            <person name="Peeters S.H."/>
            <person name="Heuer A."/>
            <person name="Rast P."/>
            <person name="Oberbeckmann S."/>
            <person name="Bunk B."/>
            <person name="Jeske O."/>
            <person name="Meyerdierks A."/>
            <person name="Storesund J.E."/>
            <person name="Kallscheuer N."/>
            <person name="Luecker S."/>
            <person name="Lage O.M."/>
            <person name="Pohl T."/>
            <person name="Merkel B.J."/>
            <person name="Hornburger P."/>
            <person name="Mueller R.-W."/>
            <person name="Bruemmer F."/>
            <person name="Labrenz M."/>
            <person name="Spormann A.M."/>
            <person name="Op den Camp H."/>
            <person name="Overmann J."/>
            <person name="Amann R."/>
            <person name="Jetten M.S.M."/>
            <person name="Mascher T."/>
            <person name="Medema M.H."/>
            <person name="Devos D.P."/>
            <person name="Kaster A.-K."/>
            <person name="Ovreas L."/>
            <person name="Rohde M."/>
            <person name="Galperin M.Y."/>
            <person name="Jogler C."/>
        </authorList>
    </citation>
    <scope>NUCLEOTIDE SEQUENCE [LARGE SCALE GENOMIC DNA]</scope>
    <source>
        <strain evidence="1 2">K22_7</strain>
    </source>
</reference>
<dbReference type="EMBL" id="CP036525">
    <property type="protein sequence ID" value="QDT06994.1"/>
    <property type="molecule type" value="Genomic_DNA"/>
</dbReference>
<keyword evidence="2" id="KW-1185">Reference proteome</keyword>
<gene>
    <name evidence="1" type="ORF">K227x_54180</name>
</gene>
<organism evidence="1 2">
    <name type="scientific">Rubripirellula lacrimiformis</name>
    <dbReference type="NCBI Taxonomy" id="1930273"/>
    <lineage>
        <taxon>Bacteria</taxon>
        <taxon>Pseudomonadati</taxon>
        <taxon>Planctomycetota</taxon>
        <taxon>Planctomycetia</taxon>
        <taxon>Pirellulales</taxon>
        <taxon>Pirellulaceae</taxon>
        <taxon>Rubripirellula</taxon>
    </lineage>
</organism>
<dbReference type="OrthoDB" id="9916381at2"/>
<dbReference type="KEGG" id="rlc:K227x_54180"/>